<reference evidence="2 3" key="1">
    <citation type="submission" date="2014-12" db="EMBL/GenBank/DDBJ databases">
        <authorList>
            <person name="Cote D."/>
            <person name="Daigle Z."/>
            <person name="Borges K.M."/>
            <person name="Adams S.D."/>
            <person name="Alvey R.M."/>
            <person name="Barekzi N."/>
            <person name="Beal Z.N."/>
            <person name="Briggs L.A."/>
            <person name="Brown T."/>
            <person name="Coomans R.J."/>
            <person name="D'Elia T."/>
            <person name="Doss J.H."/>
            <person name="Ellsworth J.A."/>
            <person name="Ettinger W.F."/>
            <person name="Fox D.J."/>
            <person name="Gauthier D.T."/>
            <person name="Andriolo J.M."/>
            <person name="Grubb S."/>
            <person name="Gugssa A.H."/>
            <person name="Hauser C.R."/>
            <person name="Hull A.K."/>
            <person name="Jackson N."/>
            <person name="Kart M.U."/>
            <person name="Korey C.A."/>
            <person name="Makemson J."/>
            <person name="McKinney A.L."/>
            <person name="Nelson P.R."/>
            <person name="Newman R.H."/>
            <person name="Powell G."/>
            <person name="Rodriguez-Lanetty M."/>
            <person name="Royer D."/>
            <person name="Sabila M.H."/>
            <person name="Sadana R."/>
            <person name="Saha S."/>
            <person name="Sangster N."/>
            <person name="Slowan-Pomeroy T."/>
            <person name="Urbinati C.R."/>
            <person name="Ward R.E."/>
            <person name="Warner M."/>
            <person name="Williamson B."/>
            <person name="Biederman B."/>
            <person name="Cresawn S.G."/>
            <person name="Bowman C.A."/>
            <person name="Russell D.A."/>
            <person name="Pope W.H."/>
            <person name="Jacobs-Sera D."/>
            <person name="Hendrix R.W."/>
            <person name="Hatfull G.H."/>
        </authorList>
    </citation>
    <scope>NUCLEOTIDE SEQUENCE [LARGE SCALE GENOMIC DNA]</scope>
</reference>
<sequence length="149" mass="16765">MRRVLVTGSRDWKDRTTVWNALHQELIQFPEGIIVVHGAARGADDIADRWAWGMNQMGYKVRPEAHPADWEGLGKRAGIIRNQQMIDLGADVVHAFPLEGSVGTRHCMSRAYGAGIRVVNHGYQPYSRQAQEFSDAYTSNTSNPVRNYL</sequence>
<dbReference type="Pfam" id="PF10686">
    <property type="entry name" value="YAcAr"/>
    <property type="match status" value="1"/>
</dbReference>
<evidence type="ECO:0000313" key="2">
    <source>
        <dbReference type="EMBL" id="AJD82481.1"/>
    </source>
</evidence>
<accession>A0A0B5A5Y8</accession>
<dbReference type="Proteomes" id="UP000031723">
    <property type="component" value="Segment"/>
</dbReference>
<proteinExistence type="predicted"/>
<dbReference type="KEGG" id="vg:26635442"/>
<organism evidence="2 3">
    <name type="scientific">Mycobacterium phage Sheen</name>
    <dbReference type="NCBI Taxonomy" id="1589274"/>
    <lineage>
        <taxon>Viruses</taxon>
        <taxon>Duplodnaviria</taxon>
        <taxon>Heunggongvirae</taxon>
        <taxon>Uroviricota</taxon>
        <taxon>Caudoviricetes</taxon>
        <taxon>Sheenvirus</taxon>
        <taxon>Sheenvirus Sheen</taxon>
    </lineage>
</organism>
<feature type="domain" description="YspA cpYpsA-related SLOG" evidence="1">
    <location>
        <begin position="3"/>
        <end position="71"/>
    </location>
</feature>
<dbReference type="OrthoDB" id="13008at10239"/>
<dbReference type="InterPro" id="IPR019627">
    <property type="entry name" value="YAcAr"/>
</dbReference>
<dbReference type="RefSeq" id="YP_009209100.1">
    <property type="nucleotide sequence ID" value="NC_028914.1"/>
</dbReference>
<keyword evidence="3" id="KW-1185">Reference proteome</keyword>
<protein>
    <recommendedName>
        <fullName evidence="1">YspA cpYpsA-related SLOG domain-containing protein</fullName>
    </recommendedName>
</protein>
<dbReference type="GeneID" id="26635442"/>
<dbReference type="EMBL" id="KP273225">
    <property type="protein sequence ID" value="AJD82481.1"/>
    <property type="molecule type" value="Genomic_DNA"/>
</dbReference>
<evidence type="ECO:0000313" key="3">
    <source>
        <dbReference type="Proteomes" id="UP000031723"/>
    </source>
</evidence>
<gene>
    <name evidence="2" type="primary">63</name>
    <name evidence="2" type="ORF">SHEEN_63</name>
</gene>
<name>A0A0B5A5Y8_9CAUD</name>
<evidence type="ECO:0000259" key="1">
    <source>
        <dbReference type="Pfam" id="PF10686"/>
    </source>
</evidence>